<dbReference type="eggNOG" id="COG1366">
    <property type="taxonomic scope" value="Bacteria"/>
</dbReference>
<dbReference type="PROSITE" id="PS50801">
    <property type="entry name" value="STAS"/>
    <property type="match status" value="1"/>
</dbReference>
<organism evidence="3 4">
    <name type="scientific">Pontibacillus chungwhensis BH030062</name>
    <dbReference type="NCBI Taxonomy" id="1385513"/>
    <lineage>
        <taxon>Bacteria</taxon>
        <taxon>Bacillati</taxon>
        <taxon>Bacillota</taxon>
        <taxon>Bacilli</taxon>
        <taxon>Bacillales</taxon>
        <taxon>Bacillaceae</taxon>
        <taxon>Pontibacillus</taxon>
    </lineage>
</organism>
<dbReference type="PANTHER" id="PTHR33745">
    <property type="entry name" value="RSBT ANTAGONIST PROTEIN RSBS-RELATED"/>
    <property type="match status" value="1"/>
</dbReference>
<dbReference type="OrthoDB" id="1120027at2"/>
<accession>A0A0A2URG9</accession>
<dbReference type="STRING" id="1385513.N780_03825"/>
<reference evidence="3 4" key="1">
    <citation type="submission" date="2013-08" db="EMBL/GenBank/DDBJ databases">
        <title>Genome of Pontibacillus chungwhensis.</title>
        <authorList>
            <person name="Wang Q."/>
            <person name="Wang G."/>
        </authorList>
    </citation>
    <scope>NUCLEOTIDE SEQUENCE [LARGE SCALE GENOMIC DNA]</scope>
    <source>
        <strain evidence="3 4">BH030062</strain>
    </source>
</reference>
<sequence length="284" mass="31679">MGKEYNLNSTDFQSLKTASKKMFNMISTRLNVNTAYVAKRGENAMTVLSSFNKDEEIIPEGYEVEYGGSYCRHIINNKNQEMHTPDVNEYPVTKDLVVTPELGVKGYLGVTLTDTEGTVFGTLCVMDREEKVFSDEDVEYLKSMADLLSHIIELDQTKFNMGFLNVPILPITNGVSILTLQGVIDDDRASKIMDTVLRHTSSKQIDYIIIDLSGLVIVDDVFPTLLVKLVQSLQLIGAETIITGITPEAALHNISSQHIQDLKAKTVQNLEGALEYIGFYLNEK</sequence>
<dbReference type="InterPro" id="IPR051932">
    <property type="entry name" value="Bact_StressResp_Reg"/>
</dbReference>
<dbReference type="RefSeq" id="WP_036785170.1">
    <property type="nucleotide sequence ID" value="NZ_AVBG01000011.1"/>
</dbReference>
<dbReference type="CDD" id="cd07041">
    <property type="entry name" value="STAS_RsbR_RsbS_like"/>
    <property type="match status" value="1"/>
</dbReference>
<gene>
    <name evidence="3" type="ORF">N780_03825</name>
</gene>
<feature type="domain" description="STAS" evidence="2">
    <location>
        <begin position="165"/>
        <end position="277"/>
    </location>
</feature>
<dbReference type="Proteomes" id="UP000030153">
    <property type="component" value="Unassembled WGS sequence"/>
</dbReference>
<dbReference type="InterPro" id="IPR003018">
    <property type="entry name" value="GAF"/>
</dbReference>
<dbReference type="SUPFAM" id="SSF52091">
    <property type="entry name" value="SpoIIaa-like"/>
    <property type="match status" value="1"/>
</dbReference>
<protein>
    <submittedName>
        <fullName evidence="3">Anti-sigma factor antagonist</fullName>
    </submittedName>
</protein>
<dbReference type="SUPFAM" id="SSF55781">
    <property type="entry name" value="GAF domain-like"/>
    <property type="match status" value="1"/>
</dbReference>
<dbReference type="InterPro" id="IPR036513">
    <property type="entry name" value="STAS_dom_sf"/>
</dbReference>
<dbReference type="AlphaFoldDB" id="A0A0A2URG9"/>
<name>A0A0A2URG9_9BACI</name>
<dbReference type="InterPro" id="IPR029016">
    <property type="entry name" value="GAF-like_dom_sf"/>
</dbReference>
<dbReference type="Gene3D" id="3.30.750.24">
    <property type="entry name" value="STAS domain"/>
    <property type="match status" value="1"/>
</dbReference>
<dbReference type="Pfam" id="PF13185">
    <property type="entry name" value="GAF_2"/>
    <property type="match status" value="1"/>
</dbReference>
<dbReference type="Pfam" id="PF01740">
    <property type="entry name" value="STAS"/>
    <property type="match status" value="1"/>
</dbReference>
<evidence type="ECO:0000313" key="3">
    <source>
        <dbReference type="EMBL" id="KGP90539.1"/>
    </source>
</evidence>
<evidence type="ECO:0000256" key="1">
    <source>
        <dbReference type="ARBA" id="ARBA00022553"/>
    </source>
</evidence>
<keyword evidence="1" id="KW-0597">Phosphoprotein</keyword>
<proteinExistence type="predicted"/>
<dbReference type="Gene3D" id="3.30.450.40">
    <property type="match status" value="1"/>
</dbReference>
<keyword evidence="4" id="KW-1185">Reference proteome</keyword>
<dbReference type="PANTHER" id="PTHR33745:SF3">
    <property type="entry name" value="RSBT CO-ANTAGONIST PROTEIN RSBRC"/>
    <property type="match status" value="1"/>
</dbReference>
<comment type="caution">
    <text evidence="3">The sequence shown here is derived from an EMBL/GenBank/DDBJ whole genome shotgun (WGS) entry which is preliminary data.</text>
</comment>
<dbReference type="eggNOG" id="COG2203">
    <property type="taxonomic scope" value="Bacteria"/>
</dbReference>
<evidence type="ECO:0000259" key="2">
    <source>
        <dbReference type="PROSITE" id="PS50801"/>
    </source>
</evidence>
<dbReference type="EMBL" id="AVBG01000011">
    <property type="protein sequence ID" value="KGP90539.1"/>
    <property type="molecule type" value="Genomic_DNA"/>
</dbReference>
<dbReference type="SMART" id="SM00065">
    <property type="entry name" value="GAF"/>
    <property type="match status" value="1"/>
</dbReference>
<evidence type="ECO:0000313" key="4">
    <source>
        <dbReference type="Proteomes" id="UP000030153"/>
    </source>
</evidence>
<dbReference type="InterPro" id="IPR002645">
    <property type="entry name" value="STAS_dom"/>
</dbReference>